<dbReference type="InterPro" id="IPR051132">
    <property type="entry name" value="3-5_Exonuclease_domain"/>
</dbReference>
<accession>A0A9J6BJ44</accession>
<dbReference type="Pfam" id="PF01612">
    <property type="entry name" value="DNA_pol_A_exo1"/>
    <property type="match status" value="1"/>
</dbReference>
<keyword evidence="2" id="KW-0378">Hydrolase</keyword>
<dbReference type="GO" id="GO:0006139">
    <property type="term" value="P:nucleobase-containing compound metabolic process"/>
    <property type="evidence" value="ECO:0007669"/>
    <property type="project" value="InterPro"/>
</dbReference>
<keyword evidence="7" id="KW-1185">Reference proteome</keyword>
<evidence type="ECO:0000259" key="5">
    <source>
        <dbReference type="SMART" id="SM00474"/>
    </source>
</evidence>
<dbReference type="InterPro" id="IPR036397">
    <property type="entry name" value="RNaseH_sf"/>
</dbReference>
<feature type="compositionally biased region" description="Polar residues" evidence="4">
    <location>
        <begin position="1"/>
        <end position="24"/>
    </location>
</feature>
<evidence type="ECO:0000256" key="3">
    <source>
        <dbReference type="ARBA" id="ARBA00022839"/>
    </source>
</evidence>
<feature type="domain" description="3'-5' exonuclease" evidence="5">
    <location>
        <begin position="127"/>
        <end position="304"/>
    </location>
</feature>
<organism evidence="6 7">
    <name type="scientific">Polypedilum vanderplanki</name>
    <name type="common">Sleeping chironomid midge</name>
    <dbReference type="NCBI Taxonomy" id="319348"/>
    <lineage>
        <taxon>Eukaryota</taxon>
        <taxon>Metazoa</taxon>
        <taxon>Ecdysozoa</taxon>
        <taxon>Arthropoda</taxon>
        <taxon>Hexapoda</taxon>
        <taxon>Insecta</taxon>
        <taxon>Pterygota</taxon>
        <taxon>Neoptera</taxon>
        <taxon>Endopterygota</taxon>
        <taxon>Diptera</taxon>
        <taxon>Nematocera</taxon>
        <taxon>Chironomoidea</taxon>
        <taxon>Chironomidae</taxon>
        <taxon>Chironominae</taxon>
        <taxon>Polypedilum</taxon>
        <taxon>Polypedilum</taxon>
    </lineage>
</organism>
<dbReference type="GO" id="GO:0008408">
    <property type="term" value="F:3'-5' exonuclease activity"/>
    <property type="evidence" value="ECO:0007669"/>
    <property type="project" value="InterPro"/>
</dbReference>
<evidence type="ECO:0000256" key="1">
    <source>
        <dbReference type="ARBA" id="ARBA00022722"/>
    </source>
</evidence>
<name>A0A9J6BJ44_POLVA</name>
<comment type="caution">
    <text evidence="6">The sequence shown here is derived from an EMBL/GenBank/DDBJ whole genome shotgun (WGS) entry which is preliminary data.</text>
</comment>
<dbReference type="GO" id="GO:0005737">
    <property type="term" value="C:cytoplasm"/>
    <property type="evidence" value="ECO:0007669"/>
    <property type="project" value="TreeGrafter"/>
</dbReference>
<evidence type="ECO:0000313" key="7">
    <source>
        <dbReference type="Proteomes" id="UP001107558"/>
    </source>
</evidence>
<reference evidence="6" key="1">
    <citation type="submission" date="2021-03" db="EMBL/GenBank/DDBJ databases">
        <title>Chromosome level genome of the anhydrobiotic midge Polypedilum vanderplanki.</title>
        <authorList>
            <person name="Yoshida Y."/>
            <person name="Kikawada T."/>
            <person name="Gusev O."/>
        </authorList>
    </citation>
    <scope>NUCLEOTIDE SEQUENCE</scope>
    <source>
        <strain evidence="6">NIAS01</strain>
        <tissue evidence="6">Whole body or cell culture</tissue>
    </source>
</reference>
<dbReference type="Gene3D" id="3.30.420.10">
    <property type="entry name" value="Ribonuclease H-like superfamily/Ribonuclease H"/>
    <property type="match status" value="1"/>
</dbReference>
<dbReference type="CDD" id="cd06141">
    <property type="entry name" value="WRN_exo"/>
    <property type="match status" value="1"/>
</dbReference>
<evidence type="ECO:0000256" key="2">
    <source>
        <dbReference type="ARBA" id="ARBA00022801"/>
    </source>
</evidence>
<dbReference type="InterPro" id="IPR002562">
    <property type="entry name" value="3'-5'_exonuclease_dom"/>
</dbReference>
<dbReference type="EMBL" id="JADBJN010000003">
    <property type="protein sequence ID" value="KAG5669738.1"/>
    <property type="molecule type" value="Genomic_DNA"/>
</dbReference>
<keyword evidence="1" id="KW-0540">Nuclease</keyword>
<dbReference type="PANTHER" id="PTHR13620:SF104">
    <property type="entry name" value="EXONUCLEASE 3'-5' DOMAIN-CONTAINING PROTEIN 2"/>
    <property type="match status" value="1"/>
</dbReference>
<dbReference type="PANTHER" id="PTHR13620">
    <property type="entry name" value="3-5 EXONUCLEASE"/>
    <property type="match status" value="1"/>
</dbReference>
<dbReference type="GO" id="GO:0005634">
    <property type="term" value="C:nucleus"/>
    <property type="evidence" value="ECO:0007669"/>
    <property type="project" value="TreeGrafter"/>
</dbReference>
<dbReference type="AlphaFoldDB" id="A0A9J6BJ44"/>
<proteinExistence type="predicted"/>
<dbReference type="OrthoDB" id="7790835at2759"/>
<dbReference type="GO" id="GO:0003676">
    <property type="term" value="F:nucleic acid binding"/>
    <property type="evidence" value="ECO:0007669"/>
    <property type="project" value="InterPro"/>
</dbReference>
<keyword evidence="3" id="KW-0269">Exonuclease</keyword>
<dbReference type="SUPFAM" id="SSF53098">
    <property type="entry name" value="Ribonuclease H-like"/>
    <property type="match status" value="1"/>
</dbReference>
<gene>
    <name evidence="6" type="ORF">PVAND_000032</name>
</gene>
<dbReference type="InterPro" id="IPR012337">
    <property type="entry name" value="RNaseH-like_sf"/>
</dbReference>
<sequence length="331" mass="37669">MESFTNFLRSFSQSFDSPQNQQQITEERRESSLSESGYDSQNSSRRSSDTNQAEKAQRMRKIRNQAREDDDEGDEAFSRRGRVGNHAHSFSSSSGGSSVAIGVGLAAFALGSYAIGKILFSSSTQTPKFSTTTKEIIEAIKKIEEDTKEYPVIGLDCQWNLTMTEGRRNKIALLQLCSSEGNLAIIPMNKIHTYPDELKNLLRNTRIIKAGVETIKDAKYLLEDYGLVVSSTYDIRYLAEDCGHQPLGLEKLAERILDIELGRDWELIASDWDKDNLDDNQKSYAEKSVKVSIDIFKTLIPYAISRVNRNEILNYCYEHVDRPFVYYSQRY</sequence>
<feature type="region of interest" description="Disordered" evidence="4">
    <location>
        <begin position="1"/>
        <end position="97"/>
    </location>
</feature>
<evidence type="ECO:0000256" key="4">
    <source>
        <dbReference type="SAM" id="MobiDB-lite"/>
    </source>
</evidence>
<dbReference type="SMART" id="SM00474">
    <property type="entry name" value="35EXOc"/>
    <property type="match status" value="1"/>
</dbReference>
<evidence type="ECO:0000313" key="6">
    <source>
        <dbReference type="EMBL" id="KAG5669738.1"/>
    </source>
</evidence>
<protein>
    <recommendedName>
        <fullName evidence="5">3'-5' exonuclease domain-containing protein</fullName>
    </recommendedName>
</protein>
<dbReference type="Proteomes" id="UP001107558">
    <property type="component" value="Chromosome 3"/>
</dbReference>
<feature type="compositionally biased region" description="Polar residues" evidence="4">
    <location>
        <begin position="37"/>
        <end position="54"/>
    </location>
</feature>